<dbReference type="EMBL" id="FWXV01000012">
    <property type="protein sequence ID" value="SMD25962.1"/>
    <property type="molecule type" value="Genomic_DNA"/>
</dbReference>
<dbReference type="PANTHER" id="PTHR43591:SF24">
    <property type="entry name" value="2-METHOXY-6-POLYPRENYL-1,4-BENZOQUINOL METHYLASE, MITOCHONDRIAL"/>
    <property type="match status" value="1"/>
</dbReference>
<dbReference type="PANTHER" id="PTHR43591">
    <property type="entry name" value="METHYLTRANSFERASE"/>
    <property type="match status" value="1"/>
</dbReference>
<protein>
    <submittedName>
        <fullName evidence="2">Methyltransferase domain-containing protein</fullName>
    </submittedName>
</protein>
<reference evidence="2 3" key="1">
    <citation type="submission" date="2017-04" db="EMBL/GenBank/DDBJ databases">
        <authorList>
            <person name="Afonso C.L."/>
            <person name="Miller P.J."/>
            <person name="Scott M.A."/>
            <person name="Spackman E."/>
            <person name="Goraichik I."/>
            <person name="Dimitrov K.M."/>
            <person name="Suarez D.L."/>
            <person name="Swayne D.E."/>
        </authorList>
    </citation>
    <scope>NUCLEOTIDE SEQUENCE [LARGE SCALE GENOMIC DNA]</scope>
    <source>
        <strain evidence="2 3">DSM 43828</strain>
    </source>
</reference>
<dbReference type="OrthoDB" id="21342at2"/>
<accession>A0A1Y5Y9C2</accession>
<dbReference type="GO" id="GO:0008757">
    <property type="term" value="F:S-adenosylmethionine-dependent methyltransferase activity"/>
    <property type="evidence" value="ECO:0007669"/>
    <property type="project" value="InterPro"/>
</dbReference>
<sequence>MGDGALTDHAAAYWSSQAARYDRWGDLAHGHPRYREAWTDALGRLAGHPVRDGTAPRRVADIGCGTGELALLLATMGHRVSGYDIAPGMLERARANITAAGALNGAVDVAMAESRDLPVEDGSFDVVISRMVFWALPDPVAALAEWHRVLAPGGRIVVIDALHFAQPTTALGRLRNTASRLFWTVLGWVDRHRPAASAPARPSGPGDGWRSVDEPANLFAAAGMPGVRVDWLDDVAAAHRKTAPLRWRLAGLLPRFYTLSWTGAEARA</sequence>
<keyword evidence="2" id="KW-0489">Methyltransferase</keyword>
<dbReference type="AlphaFoldDB" id="A0A1Y5Y9C2"/>
<dbReference type="Proteomes" id="UP000192674">
    <property type="component" value="Unassembled WGS sequence"/>
</dbReference>
<dbReference type="InterPro" id="IPR013216">
    <property type="entry name" value="Methyltransf_11"/>
</dbReference>
<evidence type="ECO:0000259" key="1">
    <source>
        <dbReference type="Pfam" id="PF08241"/>
    </source>
</evidence>
<dbReference type="Gene3D" id="3.40.50.150">
    <property type="entry name" value="Vaccinia Virus protein VP39"/>
    <property type="match status" value="1"/>
</dbReference>
<organism evidence="2 3">
    <name type="scientific">Kibdelosporangium aridum</name>
    <dbReference type="NCBI Taxonomy" id="2030"/>
    <lineage>
        <taxon>Bacteria</taxon>
        <taxon>Bacillati</taxon>
        <taxon>Actinomycetota</taxon>
        <taxon>Actinomycetes</taxon>
        <taxon>Pseudonocardiales</taxon>
        <taxon>Pseudonocardiaceae</taxon>
        <taxon>Kibdelosporangium</taxon>
    </lineage>
</organism>
<gene>
    <name evidence="2" type="ORF">SAMN05661093_09540</name>
</gene>
<dbReference type="InterPro" id="IPR029063">
    <property type="entry name" value="SAM-dependent_MTases_sf"/>
</dbReference>
<name>A0A1Y5Y9C2_KIBAR</name>
<dbReference type="RefSeq" id="WP_084433762.1">
    <property type="nucleotide sequence ID" value="NZ_FWXV01000012.1"/>
</dbReference>
<dbReference type="Pfam" id="PF08241">
    <property type="entry name" value="Methyltransf_11"/>
    <property type="match status" value="1"/>
</dbReference>
<keyword evidence="2" id="KW-0808">Transferase</keyword>
<dbReference type="CDD" id="cd02440">
    <property type="entry name" value="AdoMet_MTases"/>
    <property type="match status" value="1"/>
</dbReference>
<dbReference type="GO" id="GO:0032259">
    <property type="term" value="P:methylation"/>
    <property type="evidence" value="ECO:0007669"/>
    <property type="project" value="UniProtKB-KW"/>
</dbReference>
<proteinExistence type="predicted"/>
<feature type="domain" description="Methyltransferase type 11" evidence="1">
    <location>
        <begin position="61"/>
        <end position="158"/>
    </location>
</feature>
<dbReference type="SUPFAM" id="SSF53335">
    <property type="entry name" value="S-adenosyl-L-methionine-dependent methyltransferases"/>
    <property type="match status" value="1"/>
</dbReference>
<evidence type="ECO:0000313" key="3">
    <source>
        <dbReference type="Proteomes" id="UP000192674"/>
    </source>
</evidence>
<evidence type="ECO:0000313" key="2">
    <source>
        <dbReference type="EMBL" id="SMD25962.1"/>
    </source>
</evidence>
<keyword evidence="3" id="KW-1185">Reference proteome</keyword>